<keyword evidence="2" id="KW-1185">Reference proteome</keyword>
<accession>A0A243WAD1</accession>
<protein>
    <submittedName>
        <fullName evidence="1">Uncharacterized protein</fullName>
    </submittedName>
</protein>
<comment type="caution">
    <text evidence="1">The sequence shown here is derived from an EMBL/GenBank/DDBJ whole genome shotgun (WGS) entry which is preliminary data.</text>
</comment>
<dbReference type="OrthoDB" id="884276at2"/>
<gene>
    <name evidence="1" type="ORF">BXP70_18925</name>
</gene>
<proteinExistence type="predicted"/>
<evidence type="ECO:0000313" key="2">
    <source>
        <dbReference type="Proteomes" id="UP000194873"/>
    </source>
</evidence>
<dbReference type="AlphaFoldDB" id="A0A243WAD1"/>
<evidence type="ECO:0000313" key="1">
    <source>
        <dbReference type="EMBL" id="OUJ72330.1"/>
    </source>
</evidence>
<dbReference type="PROSITE" id="PS51257">
    <property type="entry name" value="PROKAR_LIPOPROTEIN"/>
    <property type="match status" value="1"/>
</dbReference>
<dbReference type="Proteomes" id="UP000194873">
    <property type="component" value="Unassembled WGS sequence"/>
</dbReference>
<dbReference type="RefSeq" id="WP_086595669.1">
    <property type="nucleotide sequence ID" value="NZ_MTSE01000011.1"/>
</dbReference>
<reference evidence="1 2" key="1">
    <citation type="submission" date="2017-01" db="EMBL/GenBank/DDBJ databases">
        <title>A new Hymenobacter.</title>
        <authorList>
            <person name="Liang Y."/>
            <person name="Feng F."/>
        </authorList>
    </citation>
    <scope>NUCLEOTIDE SEQUENCE [LARGE SCALE GENOMIC DNA]</scope>
    <source>
        <strain evidence="1">MIMBbqt21</strain>
    </source>
</reference>
<sequence length="136" mass="15507">MKLLLPSLVFCALLGACSKKNNDPKIDPTWYTTPTNRLQLVVPSKYGPAQDSVAVIFRNPDAVKVRYHFLLRRYTGVNYVQIADDYTRLLNPKENQQINYSTLPTGQYVYGQDAIRLVLENADTKEVYGDFKLTTD</sequence>
<organism evidence="1 2">
    <name type="scientific">Hymenobacter crusticola</name>
    <dbReference type="NCBI Taxonomy" id="1770526"/>
    <lineage>
        <taxon>Bacteria</taxon>
        <taxon>Pseudomonadati</taxon>
        <taxon>Bacteroidota</taxon>
        <taxon>Cytophagia</taxon>
        <taxon>Cytophagales</taxon>
        <taxon>Hymenobacteraceae</taxon>
        <taxon>Hymenobacter</taxon>
    </lineage>
</organism>
<name>A0A243WAD1_9BACT</name>
<dbReference type="EMBL" id="MTSE01000011">
    <property type="protein sequence ID" value="OUJ72330.1"/>
    <property type="molecule type" value="Genomic_DNA"/>
</dbReference>